<evidence type="ECO:0000256" key="1">
    <source>
        <dbReference type="ARBA" id="ARBA00001933"/>
    </source>
</evidence>
<dbReference type="GO" id="GO:0030170">
    <property type="term" value="F:pyridoxal phosphate binding"/>
    <property type="evidence" value="ECO:0007669"/>
    <property type="project" value="InterPro"/>
</dbReference>
<name>A0A518D4F9_9BACT</name>
<dbReference type="Proteomes" id="UP000319342">
    <property type="component" value="Chromosome"/>
</dbReference>
<accession>A0A518D4F9</accession>
<dbReference type="OrthoDB" id="9780685at2"/>
<evidence type="ECO:0000256" key="4">
    <source>
        <dbReference type="PIRSR" id="PIRSR001434-2"/>
    </source>
</evidence>
<protein>
    <submittedName>
        <fullName evidence="6">Cystathionine beta-lyase</fullName>
        <ecNumber evidence="6">4.4.1.8</ecNumber>
    </submittedName>
</protein>
<dbReference type="InterPro" id="IPR015421">
    <property type="entry name" value="PyrdxlP-dep_Trfase_major"/>
</dbReference>
<dbReference type="GO" id="GO:0005737">
    <property type="term" value="C:cytoplasm"/>
    <property type="evidence" value="ECO:0007669"/>
    <property type="project" value="TreeGrafter"/>
</dbReference>
<dbReference type="SUPFAM" id="SSF53383">
    <property type="entry name" value="PLP-dependent transferases"/>
    <property type="match status" value="1"/>
</dbReference>
<dbReference type="FunFam" id="3.40.640.10:FF:000046">
    <property type="entry name" value="Cystathionine gamma-lyase"/>
    <property type="match status" value="1"/>
</dbReference>
<evidence type="ECO:0000256" key="5">
    <source>
        <dbReference type="RuleBase" id="RU362118"/>
    </source>
</evidence>
<keyword evidence="2 4" id="KW-0663">Pyridoxal phosphate</keyword>
<dbReference type="PANTHER" id="PTHR11808:SF50">
    <property type="entry name" value="CYSTATHIONINE BETA-LYASE"/>
    <property type="match status" value="1"/>
</dbReference>
<comment type="cofactor">
    <cofactor evidence="1 5">
        <name>pyridoxal 5'-phosphate</name>
        <dbReference type="ChEBI" id="CHEBI:597326"/>
    </cofactor>
</comment>
<feature type="modified residue" description="N6-(pyridoxal phosphate)lysine" evidence="4">
    <location>
        <position position="192"/>
    </location>
</feature>
<dbReference type="EMBL" id="CP036290">
    <property type="protein sequence ID" value="QDU86353.1"/>
    <property type="molecule type" value="Genomic_DNA"/>
</dbReference>
<dbReference type="InterPro" id="IPR015424">
    <property type="entry name" value="PyrdxlP-dep_Trfase"/>
</dbReference>
<dbReference type="InterPro" id="IPR015422">
    <property type="entry name" value="PyrdxlP-dep_Trfase_small"/>
</dbReference>
<evidence type="ECO:0000256" key="2">
    <source>
        <dbReference type="ARBA" id="ARBA00022898"/>
    </source>
</evidence>
<evidence type="ECO:0000313" key="6">
    <source>
        <dbReference type="EMBL" id="QDU86353.1"/>
    </source>
</evidence>
<dbReference type="InterPro" id="IPR000277">
    <property type="entry name" value="Cys/Met-Metab_PyrdxlP-dep_enz"/>
</dbReference>
<evidence type="ECO:0000313" key="7">
    <source>
        <dbReference type="Proteomes" id="UP000319342"/>
    </source>
</evidence>
<evidence type="ECO:0000256" key="3">
    <source>
        <dbReference type="ARBA" id="ARBA00023239"/>
    </source>
</evidence>
<dbReference type="Gene3D" id="3.40.640.10">
    <property type="entry name" value="Type I PLP-dependent aspartate aminotransferase-like (Major domain)"/>
    <property type="match status" value="1"/>
</dbReference>
<dbReference type="EC" id="4.4.1.8" evidence="6"/>
<dbReference type="PIRSF" id="PIRSF001434">
    <property type="entry name" value="CGS"/>
    <property type="match status" value="1"/>
</dbReference>
<dbReference type="GO" id="GO:0047804">
    <property type="term" value="F:cysteine-S-conjugate beta-lyase activity"/>
    <property type="evidence" value="ECO:0007669"/>
    <property type="project" value="UniProtKB-ARBA"/>
</dbReference>
<dbReference type="AlphaFoldDB" id="A0A518D4F9"/>
<dbReference type="PANTHER" id="PTHR11808">
    <property type="entry name" value="TRANS-SULFURATION ENZYME FAMILY MEMBER"/>
    <property type="match status" value="1"/>
</dbReference>
<dbReference type="GO" id="GO:0019346">
    <property type="term" value="P:transsulfuration"/>
    <property type="evidence" value="ECO:0007669"/>
    <property type="project" value="InterPro"/>
</dbReference>
<keyword evidence="7" id="KW-1185">Reference proteome</keyword>
<dbReference type="RefSeq" id="WP_145191420.1">
    <property type="nucleotide sequence ID" value="NZ_CP036290.1"/>
</dbReference>
<comment type="similarity">
    <text evidence="5">Belongs to the trans-sulfuration enzymes family.</text>
</comment>
<proteinExistence type="inferred from homology"/>
<sequence length="403" mass="42347">MDHSLCKGLAGDPFAASALPLYQTATFRQSSAERFDAFDYTRTDNPTRAHVERRIAALERGSHGLLFASGMAAIDGVLALVPTGGRLVIGRDLYGGTLRLVRDLVDERGLELVDVDAADADALARAIDAHRPHWVWLESPTNPLQDVVDLRAAAAACRRAGARLAVDNTMLSSWLQQPSSLGADAVVLSATKHLGGHADLTAGAVVVDDPDLAAALARRRNTRGTALAPFEAWLLDRGLETLEVRVERQTHSARSIAERLAVCAREPGSPITGVRYAGLTDHPGHALLVKQARGAGSVLCVEFACRGAAVRFVEALERFAIAVSFGSTRSTASLPSAMSHASVPAGLSATIAPPAAGLVRLSIGLEDPRDLVDDVERALVVAATAPLEGSSSSDTVERIGSAT</sequence>
<reference evidence="6 7" key="1">
    <citation type="submission" date="2019-02" db="EMBL/GenBank/DDBJ databases">
        <title>Deep-cultivation of Planctomycetes and their phenomic and genomic characterization uncovers novel biology.</title>
        <authorList>
            <person name="Wiegand S."/>
            <person name="Jogler M."/>
            <person name="Boedeker C."/>
            <person name="Pinto D."/>
            <person name="Vollmers J."/>
            <person name="Rivas-Marin E."/>
            <person name="Kohn T."/>
            <person name="Peeters S.H."/>
            <person name="Heuer A."/>
            <person name="Rast P."/>
            <person name="Oberbeckmann S."/>
            <person name="Bunk B."/>
            <person name="Jeske O."/>
            <person name="Meyerdierks A."/>
            <person name="Storesund J.E."/>
            <person name="Kallscheuer N."/>
            <person name="Luecker S."/>
            <person name="Lage O.M."/>
            <person name="Pohl T."/>
            <person name="Merkel B.J."/>
            <person name="Hornburger P."/>
            <person name="Mueller R.-W."/>
            <person name="Bruemmer F."/>
            <person name="Labrenz M."/>
            <person name="Spormann A.M."/>
            <person name="Op den Camp H."/>
            <person name="Overmann J."/>
            <person name="Amann R."/>
            <person name="Jetten M.S.M."/>
            <person name="Mascher T."/>
            <person name="Medema M.H."/>
            <person name="Devos D.P."/>
            <person name="Kaster A.-K."/>
            <person name="Ovreas L."/>
            <person name="Rohde M."/>
            <person name="Galperin M.Y."/>
            <person name="Jogler C."/>
        </authorList>
    </citation>
    <scope>NUCLEOTIDE SEQUENCE [LARGE SCALE GENOMIC DNA]</scope>
    <source>
        <strain evidence="6 7">Pla163</strain>
    </source>
</reference>
<keyword evidence="3 6" id="KW-0456">Lyase</keyword>
<dbReference type="Gene3D" id="3.90.1150.10">
    <property type="entry name" value="Aspartate Aminotransferase, domain 1"/>
    <property type="match status" value="1"/>
</dbReference>
<gene>
    <name evidence="6" type="primary">metC_2</name>
    <name evidence="6" type="ORF">Pla163_35040</name>
</gene>
<organism evidence="6 7">
    <name type="scientific">Rohdeia mirabilis</name>
    <dbReference type="NCBI Taxonomy" id="2528008"/>
    <lineage>
        <taxon>Bacteria</taxon>
        <taxon>Pseudomonadati</taxon>
        <taxon>Planctomycetota</taxon>
        <taxon>Planctomycetia</taxon>
        <taxon>Planctomycetia incertae sedis</taxon>
        <taxon>Rohdeia</taxon>
    </lineage>
</organism>
<dbReference type="Pfam" id="PF01053">
    <property type="entry name" value="Cys_Met_Meta_PP"/>
    <property type="match status" value="1"/>
</dbReference>